<organism evidence="2 3">
    <name type="scientific">Polaromonas aquatica</name>
    <dbReference type="NCBI Taxonomy" id="332657"/>
    <lineage>
        <taxon>Bacteria</taxon>
        <taxon>Pseudomonadati</taxon>
        <taxon>Pseudomonadota</taxon>
        <taxon>Betaproteobacteria</taxon>
        <taxon>Burkholderiales</taxon>
        <taxon>Comamonadaceae</taxon>
        <taxon>Polaromonas</taxon>
    </lineage>
</organism>
<keyword evidence="1" id="KW-0732">Signal</keyword>
<evidence type="ECO:0000313" key="2">
    <source>
        <dbReference type="EMBL" id="MFC6283593.1"/>
    </source>
</evidence>
<evidence type="ECO:0008006" key="4">
    <source>
        <dbReference type="Google" id="ProtNLM"/>
    </source>
</evidence>
<name>A0ABW1U1Y5_9BURK</name>
<feature type="chain" id="PRO_5047068649" description="DUF5666 domain-containing protein" evidence="1">
    <location>
        <begin position="24"/>
        <end position="126"/>
    </location>
</feature>
<gene>
    <name evidence="2" type="ORF">ACFQND_20395</name>
</gene>
<dbReference type="EMBL" id="JBHSRS010000083">
    <property type="protein sequence ID" value="MFC6283593.1"/>
    <property type="molecule type" value="Genomic_DNA"/>
</dbReference>
<comment type="caution">
    <text evidence="2">The sequence shown here is derived from an EMBL/GenBank/DDBJ whole genome shotgun (WGS) entry which is preliminary data.</text>
</comment>
<reference evidence="3" key="1">
    <citation type="journal article" date="2019" name="Int. J. Syst. Evol. Microbiol.">
        <title>The Global Catalogue of Microorganisms (GCM) 10K type strain sequencing project: providing services to taxonomists for standard genome sequencing and annotation.</title>
        <authorList>
            <consortium name="The Broad Institute Genomics Platform"/>
            <consortium name="The Broad Institute Genome Sequencing Center for Infectious Disease"/>
            <person name="Wu L."/>
            <person name="Ma J."/>
        </authorList>
    </citation>
    <scope>NUCLEOTIDE SEQUENCE [LARGE SCALE GENOMIC DNA]</scope>
    <source>
        <strain evidence="3">CCUG 39402</strain>
    </source>
</reference>
<protein>
    <recommendedName>
        <fullName evidence="4">DUF5666 domain-containing protein</fullName>
    </recommendedName>
</protein>
<evidence type="ECO:0000313" key="3">
    <source>
        <dbReference type="Proteomes" id="UP001596270"/>
    </source>
</evidence>
<sequence>MISKTLTLLTALASLSFGGHAIAHGDDHAAKYGGIVVATKAMDFEVVAKPESIQLYLSEHGKVVKLDGAKARVTLLNGAEKTDVELMPAGEKLEAKGTFKVQKGTRGIASVTLAGKPAAVVRFEIK</sequence>
<dbReference type="Proteomes" id="UP001596270">
    <property type="component" value="Unassembled WGS sequence"/>
</dbReference>
<evidence type="ECO:0000256" key="1">
    <source>
        <dbReference type="SAM" id="SignalP"/>
    </source>
</evidence>
<proteinExistence type="predicted"/>
<accession>A0ABW1U1Y5</accession>
<keyword evidence="3" id="KW-1185">Reference proteome</keyword>
<feature type="signal peptide" evidence="1">
    <location>
        <begin position="1"/>
        <end position="23"/>
    </location>
</feature>
<dbReference type="RefSeq" id="WP_371438217.1">
    <property type="nucleotide sequence ID" value="NZ_JBHSRS010000083.1"/>
</dbReference>